<dbReference type="PANTHER" id="PTHR43777">
    <property type="entry name" value="MOLYBDENUM COFACTOR CYTIDYLYLTRANSFERASE"/>
    <property type="match status" value="1"/>
</dbReference>
<dbReference type="RefSeq" id="WP_378162823.1">
    <property type="nucleotide sequence ID" value="NZ_JBHSBU010000001.1"/>
</dbReference>
<evidence type="ECO:0000259" key="2">
    <source>
        <dbReference type="Pfam" id="PF12804"/>
    </source>
</evidence>
<keyword evidence="4" id="KW-1185">Reference proteome</keyword>
<organism evidence="3 4">
    <name type="scientific">Chitinimonas lacunae</name>
    <dbReference type="NCBI Taxonomy" id="1963018"/>
    <lineage>
        <taxon>Bacteria</taxon>
        <taxon>Pseudomonadati</taxon>
        <taxon>Pseudomonadota</taxon>
        <taxon>Betaproteobacteria</taxon>
        <taxon>Neisseriales</taxon>
        <taxon>Chitinibacteraceae</taxon>
        <taxon>Chitinimonas</taxon>
    </lineage>
</organism>
<dbReference type="InterPro" id="IPR025877">
    <property type="entry name" value="MobA-like_NTP_Trfase"/>
</dbReference>
<dbReference type="GO" id="GO:0016740">
    <property type="term" value="F:transferase activity"/>
    <property type="evidence" value="ECO:0007669"/>
    <property type="project" value="UniProtKB-KW"/>
</dbReference>
<reference evidence="4" key="1">
    <citation type="journal article" date="2019" name="Int. J. Syst. Evol. Microbiol.">
        <title>The Global Catalogue of Microorganisms (GCM) 10K type strain sequencing project: providing services to taxonomists for standard genome sequencing and annotation.</title>
        <authorList>
            <consortium name="The Broad Institute Genomics Platform"/>
            <consortium name="The Broad Institute Genome Sequencing Center for Infectious Disease"/>
            <person name="Wu L."/>
            <person name="Ma J."/>
        </authorList>
    </citation>
    <scope>NUCLEOTIDE SEQUENCE [LARGE SCALE GENOMIC DNA]</scope>
    <source>
        <strain evidence="4">LMG 29894</strain>
    </source>
</reference>
<feature type="domain" description="MobA-like NTP transferase" evidence="2">
    <location>
        <begin position="11"/>
        <end position="186"/>
    </location>
</feature>
<comment type="caution">
    <text evidence="3">The sequence shown here is derived from an EMBL/GenBank/DDBJ whole genome shotgun (WGS) entry which is preliminary data.</text>
</comment>
<name>A0ABV8MQX1_9NEIS</name>
<keyword evidence="1" id="KW-0460">Magnesium</keyword>
<sequence>MNTAGHPPLVGLLLAAGRGSRFSAAAVESERDRADWGHCKLLAQMANGDPVCVASARALAASVDRVIALIPSIDDAPWADGLGAVLAIQGCIVLPCPSARLGMGHSIAAGVMASSAAAGWLVLPADMPWVSIDSCHKVADTLAMGATIAAPVYQDRRGHPVGFSRDCRADLLKLEGDHGARSLLLSYPVTEVPVEDAGVLRDIDLPTDLE</sequence>
<dbReference type="CDD" id="cd04182">
    <property type="entry name" value="GT_2_like_f"/>
    <property type="match status" value="1"/>
</dbReference>
<protein>
    <submittedName>
        <fullName evidence="3">NTP transferase domain-containing protein</fullName>
    </submittedName>
</protein>
<dbReference type="EMBL" id="JBHSBU010000001">
    <property type="protein sequence ID" value="MFC4159256.1"/>
    <property type="molecule type" value="Genomic_DNA"/>
</dbReference>
<dbReference type="Proteomes" id="UP001595791">
    <property type="component" value="Unassembled WGS sequence"/>
</dbReference>
<accession>A0ABV8MQX1</accession>
<dbReference type="Pfam" id="PF12804">
    <property type="entry name" value="NTP_transf_3"/>
    <property type="match status" value="1"/>
</dbReference>
<keyword evidence="3" id="KW-0808">Transferase</keyword>
<dbReference type="Gene3D" id="3.90.550.10">
    <property type="entry name" value="Spore Coat Polysaccharide Biosynthesis Protein SpsA, Chain A"/>
    <property type="match status" value="1"/>
</dbReference>
<evidence type="ECO:0000313" key="3">
    <source>
        <dbReference type="EMBL" id="MFC4159256.1"/>
    </source>
</evidence>
<dbReference type="PANTHER" id="PTHR43777:SF1">
    <property type="entry name" value="MOLYBDENUM COFACTOR CYTIDYLYLTRANSFERASE"/>
    <property type="match status" value="1"/>
</dbReference>
<dbReference type="SUPFAM" id="SSF53448">
    <property type="entry name" value="Nucleotide-diphospho-sugar transferases"/>
    <property type="match status" value="1"/>
</dbReference>
<evidence type="ECO:0000256" key="1">
    <source>
        <dbReference type="ARBA" id="ARBA00022842"/>
    </source>
</evidence>
<gene>
    <name evidence="3" type="ORF">ACFOW7_07785</name>
</gene>
<proteinExistence type="predicted"/>
<dbReference type="InterPro" id="IPR029044">
    <property type="entry name" value="Nucleotide-diphossugar_trans"/>
</dbReference>
<evidence type="ECO:0000313" key="4">
    <source>
        <dbReference type="Proteomes" id="UP001595791"/>
    </source>
</evidence>